<reference evidence="3" key="1">
    <citation type="submission" date="2018-07" db="EMBL/GenBank/DDBJ databases">
        <authorList>
            <person name="Quirk P.G."/>
            <person name="Krulwich T.A."/>
        </authorList>
    </citation>
    <scope>NUCLEOTIDE SEQUENCE</scope>
</reference>
<evidence type="ECO:0000313" key="3">
    <source>
        <dbReference type="EMBL" id="SUS06669.1"/>
    </source>
</evidence>
<name>A0A380TG72_9ZZZZ</name>
<organism evidence="3">
    <name type="scientific">metagenome</name>
    <dbReference type="NCBI Taxonomy" id="256318"/>
    <lineage>
        <taxon>unclassified sequences</taxon>
        <taxon>metagenomes</taxon>
    </lineage>
</organism>
<dbReference type="AlphaFoldDB" id="A0A380TG72"/>
<feature type="domain" description="MobA/MobL protein" evidence="2">
    <location>
        <begin position="211"/>
        <end position="284"/>
    </location>
</feature>
<dbReference type="InterPro" id="IPR005053">
    <property type="entry name" value="MobA_MobL"/>
</dbReference>
<dbReference type="Pfam" id="PF03389">
    <property type="entry name" value="MobA_MobL"/>
    <property type="match status" value="2"/>
</dbReference>
<protein>
    <submittedName>
        <fullName evidence="3">Putative MobA/MobL family protein</fullName>
    </submittedName>
</protein>
<sequence>MYLCTLSQTLAAAGDEPGKGRTKVTVALEATLHTRIKPVKRSEGRNAVRSAAYRSGSLLTCERTSESWDYSNRRGVEHTEILAPEGAPAWATDREALWNRAESAERRKDSQVAREYEFLFSYDLTPDQRAALAREVASEEFVARGMVADFAVHRYGRAWKAGKEGTEETIAKWRAWGLPFLDEATSARSEMQHVMVTHGRDGEEKAYYLFQPHCHIQLTMRPLSADGEGFEKKSAGSVARSWNDQASYDGIRERTAARQNRVLEETESARRLDHRSYEARREEAEGLAQEAREAGRHEEAAHFEARVRHFTRDPQPYLGFALRVKELTGHIRERFNQWVAVHHKNRVRDYVDMVEQHEPLAMEERVGAFLTRTARMLGLERLYAALAPEPEPPERERGYER</sequence>
<keyword evidence="1" id="KW-0184">Conjugation</keyword>
<proteinExistence type="predicted"/>
<accession>A0A380TG72</accession>
<gene>
    <name evidence="3" type="ORF">DF3PB_310010</name>
</gene>
<evidence type="ECO:0000256" key="1">
    <source>
        <dbReference type="ARBA" id="ARBA00022971"/>
    </source>
</evidence>
<dbReference type="Gene3D" id="3.30.930.30">
    <property type="match status" value="1"/>
</dbReference>
<feature type="domain" description="MobA/MobL protein" evidence="2">
    <location>
        <begin position="45"/>
        <end position="155"/>
    </location>
</feature>
<evidence type="ECO:0000259" key="2">
    <source>
        <dbReference type="Pfam" id="PF03389"/>
    </source>
</evidence>
<dbReference type="EMBL" id="UIDG01000235">
    <property type="protein sequence ID" value="SUS06669.1"/>
    <property type="molecule type" value="Genomic_DNA"/>
</dbReference>